<protein>
    <submittedName>
        <fullName evidence="4">Helix-hairpin-helix domain-containing protein</fullName>
    </submittedName>
</protein>
<keyword evidence="2" id="KW-0472">Membrane</keyword>
<name>A0ABS6W8L3_9BIFI</name>
<feature type="domain" description="Helix-hairpin-helix DNA-binding motif class 1" evidence="3">
    <location>
        <begin position="194"/>
        <end position="213"/>
    </location>
</feature>
<dbReference type="PANTHER" id="PTHR21180:SF32">
    <property type="entry name" value="ENDONUCLEASE_EXONUCLEASE_PHOSPHATASE FAMILY DOMAIN-CONTAINING PROTEIN 1"/>
    <property type="match status" value="1"/>
</dbReference>
<organism evidence="4 5">
    <name type="scientific">Bifidobacterium phasiani</name>
    <dbReference type="NCBI Taxonomy" id="2834431"/>
    <lineage>
        <taxon>Bacteria</taxon>
        <taxon>Bacillati</taxon>
        <taxon>Actinomycetota</taxon>
        <taxon>Actinomycetes</taxon>
        <taxon>Bifidobacteriales</taxon>
        <taxon>Bifidobacteriaceae</taxon>
        <taxon>Bifidobacterium</taxon>
    </lineage>
</organism>
<keyword evidence="2" id="KW-1133">Transmembrane helix</keyword>
<evidence type="ECO:0000256" key="1">
    <source>
        <dbReference type="SAM" id="MobiDB-lite"/>
    </source>
</evidence>
<dbReference type="Proteomes" id="UP000812844">
    <property type="component" value="Unassembled WGS sequence"/>
</dbReference>
<reference evidence="4 5" key="1">
    <citation type="submission" date="2021-05" db="EMBL/GenBank/DDBJ databases">
        <title>Phylogenetic classification of ten novel species belonging to the genus Bifidobacterium comprising B. colchicus sp. nov., B. abeli sp. nov., B. bicoloris sp. nov., B. guerezis sp. nov., B. rosaliae sp. nov., B. santillanensis sp. nov., B. argentati sp. nov., B. amazzoni sp. nov., B. pluviali sp. nov., and B. pinnaculum sp. nov.</title>
        <authorList>
            <person name="Lugli G.A."/>
            <person name="Ruiz Garcia L."/>
            <person name="Margolles A."/>
            <person name="Ventura M."/>
        </authorList>
    </citation>
    <scope>NUCLEOTIDE SEQUENCE [LARGE SCALE GENOMIC DNA]</scope>
    <source>
        <strain evidence="4 5">6T3</strain>
    </source>
</reference>
<evidence type="ECO:0000259" key="3">
    <source>
        <dbReference type="SMART" id="SM00278"/>
    </source>
</evidence>
<dbReference type="InterPro" id="IPR003583">
    <property type="entry name" value="Hlx-hairpin-Hlx_DNA-bd_motif"/>
</dbReference>
<keyword evidence="5" id="KW-1185">Reference proteome</keyword>
<dbReference type="EMBL" id="JAHBBD010000010">
    <property type="protein sequence ID" value="MBW3082833.1"/>
    <property type="molecule type" value="Genomic_DNA"/>
</dbReference>
<dbReference type="SMART" id="SM00278">
    <property type="entry name" value="HhH1"/>
    <property type="match status" value="2"/>
</dbReference>
<evidence type="ECO:0000313" key="5">
    <source>
        <dbReference type="Proteomes" id="UP000812844"/>
    </source>
</evidence>
<gene>
    <name evidence="4" type="ORF">KIH73_05510</name>
</gene>
<accession>A0ABS6W8L3</accession>
<comment type="caution">
    <text evidence="4">The sequence shown here is derived from an EMBL/GenBank/DDBJ whole genome shotgun (WGS) entry which is preliminary data.</text>
</comment>
<proteinExistence type="predicted"/>
<feature type="domain" description="Helix-hairpin-helix DNA-binding motif class 1" evidence="3">
    <location>
        <begin position="164"/>
        <end position="183"/>
    </location>
</feature>
<evidence type="ECO:0000313" key="4">
    <source>
        <dbReference type="EMBL" id="MBW3082833.1"/>
    </source>
</evidence>
<feature type="region of interest" description="Disordered" evidence="1">
    <location>
        <begin position="65"/>
        <end position="146"/>
    </location>
</feature>
<dbReference type="Pfam" id="PF12836">
    <property type="entry name" value="HHH_3"/>
    <property type="match status" value="1"/>
</dbReference>
<keyword evidence="2" id="KW-0812">Transmembrane</keyword>
<dbReference type="InterPro" id="IPR051675">
    <property type="entry name" value="Endo/Exo/Phosphatase_dom_1"/>
</dbReference>
<sequence>MAGAGATAGGAMAAASRRRVPRWSFRPVHALAAVLLLACALCASLTMLVQQSLNYAALDGASALSTAGSGAGESRDQVDADAADGDMSGPGGGEDAGEAADAGAASTPPEGSGTPATQDAPPGGEPSADGNAGGDSPAQGAVGADAAAGRTATAPIDLNTAGLAELDAITGVGPVIAGRIIEHRAAIGRFTSVDQLLDVSGIGPKTLERMRPQVVVR</sequence>
<evidence type="ECO:0000256" key="2">
    <source>
        <dbReference type="SAM" id="Phobius"/>
    </source>
</evidence>
<feature type="transmembrane region" description="Helical" evidence="2">
    <location>
        <begin position="28"/>
        <end position="49"/>
    </location>
</feature>
<dbReference type="PANTHER" id="PTHR21180">
    <property type="entry name" value="ENDONUCLEASE/EXONUCLEASE/PHOSPHATASE FAMILY DOMAIN-CONTAINING PROTEIN 1"/>
    <property type="match status" value="1"/>
</dbReference>